<evidence type="ECO:0000313" key="4">
    <source>
        <dbReference type="Proteomes" id="UP000663841"/>
    </source>
</evidence>
<feature type="domain" description="DUF6532" evidence="2">
    <location>
        <begin position="175"/>
        <end position="368"/>
    </location>
</feature>
<feature type="compositionally biased region" description="Basic and acidic residues" evidence="1">
    <location>
        <begin position="417"/>
        <end position="428"/>
    </location>
</feature>
<reference evidence="3" key="1">
    <citation type="submission" date="2021-01" db="EMBL/GenBank/DDBJ databases">
        <authorList>
            <person name="Kaushik A."/>
        </authorList>
    </citation>
    <scope>NUCLEOTIDE SEQUENCE</scope>
    <source>
        <strain evidence="3">AG3-T5</strain>
    </source>
</reference>
<feature type="region of interest" description="Disordered" evidence="1">
    <location>
        <begin position="415"/>
        <end position="517"/>
    </location>
</feature>
<feature type="compositionally biased region" description="Low complexity" evidence="1">
    <location>
        <begin position="569"/>
        <end position="586"/>
    </location>
</feature>
<feature type="compositionally biased region" description="Low complexity" evidence="1">
    <location>
        <begin position="465"/>
        <end position="474"/>
    </location>
</feature>
<dbReference type="EMBL" id="CAJMWW010000215">
    <property type="protein sequence ID" value="CAE6458151.1"/>
    <property type="molecule type" value="Genomic_DNA"/>
</dbReference>
<dbReference type="InterPro" id="IPR045341">
    <property type="entry name" value="DUF6532"/>
</dbReference>
<evidence type="ECO:0000256" key="1">
    <source>
        <dbReference type="SAM" id="MobiDB-lite"/>
    </source>
</evidence>
<dbReference type="AlphaFoldDB" id="A0A8H3BKG0"/>
<evidence type="ECO:0000313" key="3">
    <source>
        <dbReference type="EMBL" id="CAE6458151.1"/>
    </source>
</evidence>
<dbReference type="Pfam" id="PF20149">
    <property type="entry name" value="DUF6532"/>
    <property type="match status" value="1"/>
</dbReference>
<evidence type="ECO:0000259" key="2">
    <source>
        <dbReference type="Pfam" id="PF20149"/>
    </source>
</evidence>
<name>A0A8H3BKG0_9AGAM</name>
<feature type="region of interest" description="Disordered" evidence="1">
    <location>
        <begin position="559"/>
        <end position="627"/>
    </location>
</feature>
<sequence>MSKATSNARPKRARKDTAKIAPFRAEVQKQKVQRASRKRSKAQCEDYGLDLEEREDSNTEEEEQESDLPDIDEIGPHGDFNFFKMDDSELETVWGNIKQAKKAKKQKLFGKTSKVVDNAPARPAISPKKKRGRSPSPKSTSNKRVRNNVETHKRPKLKIKGDFAGTERTLIDETIILVECYLLLVDYFLGPQDLLVVTKEKWGIAVHDRGEDLQDFKMSKANFQAIKARIQSFRSRLCKTCSEAGTGLLKVYGLEGLPQGSPEAIKVIDSLLPHGAHLKPGSKPGYGFFQHDFIFKVIYQILFGGRHPLAQAHPDLFRKFPPHLVTLTTSIIHGILEKYKLKPHKGNKTKDDQLLLPEVLSYYKIHRKTMKLFASEQEDRFEIVMSLLHKRCFERAGIDRAAPTKPKKIEVLTASHFARDEPTEEERMALGLPRKATKTTTSGPSHSHSNPPTSSVDQQSRSKSKAPPAASLDASSDKDHAPKPNHLAPSSPPTPPQIPPDPLSAACGAPNTTLNLPTQLADQPSAVLSDSFNYVHAVPASKALPVTSPIPTPPNQELVTGSDLVPNPSATKSASGSIKSASMSKSPLRRTGLVVELNTKPTKKGPASLRNAGGHIKAGKPATAGSG</sequence>
<proteinExistence type="predicted"/>
<feature type="compositionally biased region" description="Low complexity" evidence="1">
    <location>
        <begin position="438"/>
        <end position="455"/>
    </location>
</feature>
<feature type="compositionally biased region" description="Pro residues" evidence="1">
    <location>
        <begin position="490"/>
        <end position="502"/>
    </location>
</feature>
<feature type="region of interest" description="Disordered" evidence="1">
    <location>
        <begin position="105"/>
        <end position="151"/>
    </location>
</feature>
<feature type="compositionally biased region" description="Acidic residues" evidence="1">
    <location>
        <begin position="47"/>
        <end position="73"/>
    </location>
</feature>
<accession>A0A8H3BKG0</accession>
<dbReference type="Proteomes" id="UP000663841">
    <property type="component" value="Unassembled WGS sequence"/>
</dbReference>
<gene>
    <name evidence="3" type="ORF">RDB_LOCUS144960</name>
</gene>
<comment type="caution">
    <text evidence="3">The sequence shown here is derived from an EMBL/GenBank/DDBJ whole genome shotgun (WGS) entry which is preliminary data.</text>
</comment>
<feature type="compositionally biased region" description="Basic residues" evidence="1">
    <location>
        <begin position="31"/>
        <end position="41"/>
    </location>
</feature>
<protein>
    <recommendedName>
        <fullName evidence="2">DUF6532 domain-containing protein</fullName>
    </recommendedName>
</protein>
<feature type="region of interest" description="Disordered" evidence="1">
    <location>
        <begin position="1"/>
        <end position="79"/>
    </location>
</feature>
<organism evidence="3 4">
    <name type="scientific">Rhizoctonia solani</name>
    <dbReference type="NCBI Taxonomy" id="456999"/>
    <lineage>
        <taxon>Eukaryota</taxon>
        <taxon>Fungi</taxon>
        <taxon>Dikarya</taxon>
        <taxon>Basidiomycota</taxon>
        <taxon>Agaricomycotina</taxon>
        <taxon>Agaricomycetes</taxon>
        <taxon>Cantharellales</taxon>
        <taxon>Ceratobasidiaceae</taxon>
        <taxon>Rhizoctonia</taxon>
    </lineage>
</organism>